<dbReference type="PANTHER" id="PTHR42905">
    <property type="entry name" value="PHOSPHOENOLPYRUVATE CARBOXYLASE"/>
    <property type="match status" value="1"/>
</dbReference>
<dbReference type="PANTHER" id="PTHR42905:SF2">
    <property type="entry name" value="PHOSPHOENOLPYRUVATE CARBOXYLASE FAMILY PROTEIN"/>
    <property type="match status" value="1"/>
</dbReference>
<keyword evidence="3" id="KW-1185">Reference proteome</keyword>
<dbReference type="InterPro" id="IPR039556">
    <property type="entry name" value="ICL/PEPM"/>
</dbReference>
<evidence type="ECO:0000256" key="1">
    <source>
        <dbReference type="SAM" id="MobiDB-lite"/>
    </source>
</evidence>
<proteinExistence type="predicted"/>
<evidence type="ECO:0000313" key="2">
    <source>
        <dbReference type="EMBL" id="CAK9262942.1"/>
    </source>
</evidence>
<gene>
    <name evidence="2" type="ORF">CSSPJE1EN1_LOCUS8420</name>
</gene>
<dbReference type="InterPro" id="IPR015813">
    <property type="entry name" value="Pyrv/PenolPyrv_kinase-like_dom"/>
</dbReference>
<dbReference type="SUPFAM" id="SSF51621">
    <property type="entry name" value="Phosphoenolpyruvate/pyruvate domain"/>
    <property type="match status" value="1"/>
</dbReference>
<dbReference type="EMBL" id="OZ020110">
    <property type="protein sequence ID" value="CAK9262942.1"/>
    <property type="molecule type" value="Genomic_DNA"/>
</dbReference>
<evidence type="ECO:0008006" key="4">
    <source>
        <dbReference type="Google" id="ProtNLM"/>
    </source>
</evidence>
<sequence length="552" mass="58917">MYVTAVGAGAAGVAAARPPSALAVGPQSAASNRHSGASKAFSVDVSVLLPHWHGLRIVGRGLQSRCKAQGQKCVWNNPFVTKLAAGFVRRRRRDVIVASSSNGRDGTVAAETRAKALRRLLASPGLHQGPACYDALSAKLVEMAGFSFSFMSGFAVSTVRLAAPDAGLISYGEMVEQGRCITAAVSIPVIGDGDTGYGNALNVKRTVKGYIQAGFAGILLEDQVTPKACGHTPGRQVIPREEAVTKIRAAIDARNESGSDIVIVARTDARQAVSLNEALWRVRAFADAGADVLFIDALASVEEMSSFRRVAPRVPKMANMLEGGGKTPILSPFQLEELGFKIVAYPLSLLGVSIHAMQDALAAIKSGRLPPPSDLPSFDTMKEIVGYPEYYKEEERYATNPTPYNRPSVPPRTSDSDGRERVTLVPDQVLGPQDINSVREQQLREGVEDAGMRVAEVMDSLSPDGMRKSFAGMWSRTLCVKITGRDGIVKLNVSIPAGFLEGLSKTIPAVAGLDLRLMLEKAEFNLRGNSESGQTLADFTDPAGDRIEVILT</sequence>
<dbReference type="Proteomes" id="UP001497444">
    <property type="component" value="Chromosome 15"/>
</dbReference>
<feature type="region of interest" description="Disordered" evidence="1">
    <location>
        <begin position="399"/>
        <end position="419"/>
    </location>
</feature>
<dbReference type="Pfam" id="PF13714">
    <property type="entry name" value="PEP_mutase"/>
    <property type="match status" value="1"/>
</dbReference>
<dbReference type="CDD" id="cd00377">
    <property type="entry name" value="ICL_PEPM"/>
    <property type="match status" value="1"/>
</dbReference>
<organism evidence="2 3">
    <name type="scientific">Sphagnum jensenii</name>
    <dbReference type="NCBI Taxonomy" id="128206"/>
    <lineage>
        <taxon>Eukaryota</taxon>
        <taxon>Viridiplantae</taxon>
        <taxon>Streptophyta</taxon>
        <taxon>Embryophyta</taxon>
        <taxon>Bryophyta</taxon>
        <taxon>Sphagnophytina</taxon>
        <taxon>Sphagnopsida</taxon>
        <taxon>Sphagnales</taxon>
        <taxon>Sphagnaceae</taxon>
        <taxon>Sphagnum</taxon>
    </lineage>
</organism>
<name>A0ABP0W808_9BRYO</name>
<protein>
    <recommendedName>
        <fullName evidence="4">Isocitrate lyase</fullName>
    </recommendedName>
</protein>
<dbReference type="Gene3D" id="3.20.20.60">
    <property type="entry name" value="Phosphoenolpyruvate-binding domains"/>
    <property type="match status" value="1"/>
</dbReference>
<evidence type="ECO:0000313" key="3">
    <source>
        <dbReference type="Proteomes" id="UP001497444"/>
    </source>
</evidence>
<accession>A0ABP0W808</accession>
<reference evidence="2" key="1">
    <citation type="submission" date="2024-02" db="EMBL/GenBank/DDBJ databases">
        <authorList>
            <consortium name="ELIXIR-Norway"/>
            <consortium name="Elixir Norway"/>
        </authorList>
    </citation>
    <scope>NUCLEOTIDE SEQUENCE</scope>
</reference>
<dbReference type="InterPro" id="IPR040442">
    <property type="entry name" value="Pyrv_kinase-like_dom_sf"/>
</dbReference>